<protein>
    <submittedName>
        <fullName evidence="5">Transcriptional regulator</fullName>
    </submittedName>
</protein>
<reference evidence="6" key="1">
    <citation type="journal article" date="2019" name="Int. J. Syst. Evol. Microbiol.">
        <title>The Global Catalogue of Microorganisms (GCM) 10K type strain sequencing project: providing services to taxonomists for standard genome sequencing and annotation.</title>
        <authorList>
            <consortium name="The Broad Institute Genomics Platform"/>
            <consortium name="The Broad Institute Genome Sequencing Center for Infectious Disease"/>
            <person name="Wu L."/>
            <person name="Ma J."/>
        </authorList>
    </citation>
    <scope>NUCLEOTIDE SEQUENCE [LARGE SCALE GENOMIC DNA]</scope>
    <source>
        <strain evidence="6">NBRC 103632</strain>
    </source>
</reference>
<dbReference type="CDD" id="cd00038">
    <property type="entry name" value="CAP_ED"/>
    <property type="match status" value="1"/>
</dbReference>
<dbReference type="EMBL" id="BSPL01000002">
    <property type="protein sequence ID" value="GLS68068.1"/>
    <property type="molecule type" value="Genomic_DNA"/>
</dbReference>
<evidence type="ECO:0000256" key="1">
    <source>
        <dbReference type="ARBA" id="ARBA00023015"/>
    </source>
</evidence>
<dbReference type="Pfam" id="PF00027">
    <property type="entry name" value="cNMP_binding"/>
    <property type="match status" value="1"/>
</dbReference>
<dbReference type="SUPFAM" id="SSF51206">
    <property type="entry name" value="cAMP-binding domain-like"/>
    <property type="match status" value="1"/>
</dbReference>
<dbReference type="InterPro" id="IPR014710">
    <property type="entry name" value="RmlC-like_jellyroll"/>
</dbReference>
<dbReference type="Pfam" id="PF13545">
    <property type="entry name" value="HTH_Crp_2"/>
    <property type="match status" value="1"/>
</dbReference>
<evidence type="ECO:0000256" key="3">
    <source>
        <dbReference type="ARBA" id="ARBA00023163"/>
    </source>
</evidence>
<dbReference type="SUPFAM" id="SSF46785">
    <property type="entry name" value="Winged helix' DNA-binding domain"/>
    <property type="match status" value="1"/>
</dbReference>
<evidence type="ECO:0000313" key="5">
    <source>
        <dbReference type="EMBL" id="GLS68068.1"/>
    </source>
</evidence>
<sequence>MSAPQNAALDRLIRKLDGITGLSDADKQAIRGLPVTVKSIGPSGVILRESDPSLYCCFILDGWTYCQQSLKDGRRQVVSIHVPGDMPDLQGLHLPAPDFGMVALTGATVAFLPHTELRALVAAFPTVAAVLWRETLITAATHRAWITGLGRRDAQGRLAHLFCELYARLAAAGLNDGDTIPMPLRQTDIADVLGLTSVHVNRVMRDLRTENLVRLRNRRLEIQDRPALRALAEFNPHYLHLPNASAHS</sequence>
<dbReference type="SMART" id="SM00419">
    <property type="entry name" value="HTH_CRP"/>
    <property type="match status" value="1"/>
</dbReference>
<dbReference type="InterPro" id="IPR000595">
    <property type="entry name" value="cNMP-bd_dom"/>
</dbReference>
<organism evidence="5 6">
    <name type="scientific">Methylobacterium tardum</name>
    <dbReference type="NCBI Taxonomy" id="374432"/>
    <lineage>
        <taxon>Bacteria</taxon>
        <taxon>Pseudomonadati</taxon>
        <taxon>Pseudomonadota</taxon>
        <taxon>Alphaproteobacteria</taxon>
        <taxon>Hyphomicrobiales</taxon>
        <taxon>Methylobacteriaceae</taxon>
        <taxon>Methylobacterium</taxon>
    </lineage>
</organism>
<dbReference type="GO" id="GO:0006355">
    <property type="term" value="P:regulation of DNA-templated transcription"/>
    <property type="evidence" value="ECO:0007669"/>
    <property type="project" value="InterPro"/>
</dbReference>
<accession>A0AA37WRH3</accession>
<evidence type="ECO:0000256" key="2">
    <source>
        <dbReference type="ARBA" id="ARBA00023125"/>
    </source>
</evidence>
<keyword evidence="2" id="KW-0238">DNA-binding</keyword>
<keyword evidence="3" id="KW-0804">Transcription</keyword>
<evidence type="ECO:0000313" key="6">
    <source>
        <dbReference type="Proteomes" id="UP001157440"/>
    </source>
</evidence>
<dbReference type="InterPro" id="IPR036390">
    <property type="entry name" value="WH_DNA-bd_sf"/>
</dbReference>
<proteinExistence type="predicted"/>
<dbReference type="InterPro" id="IPR018490">
    <property type="entry name" value="cNMP-bd_dom_sf"/>
</dbReference>
<name>A0AA37WRH3_9HYPH</name>
<dbReference type="Proteomes" id="UP001157440">
    <property type="component" value="Unassembled WGS sequence"/>
</dbReference>
<keyword evidence="6" id="KW-1185">Reference proteome</keyword>
<keyword evidence="1" id="KW-0805">Transcription regulation</keyword>
<dbReference type="InterPro" id="IPR036388">
    <property type="entry name" value="WH-like_DNA-bd_sf"/>
</dbReference>
<evidence type="ECO:0000259" key="4">
    <source>
        <dbReference type="PROSITE" id="PS51063"/>
    </source>
</evidence>
<dbReference type="RefSeq" id="WP_238199262.1">
    <property type="nucleotide sequence ID" value="NZ_BPQZ01000033.1"/>
</dbReference>
<feature type="domain" description="HTH crp-type" evidence="4">
    <location>
        <begin position="152"/>
        <end position="226"/>
    </location>
</feature>
<dbReference type="GO" id="GO:0003677">
    <property type="term" value="F:DNA binding"/>
    <property type="evidence" value="ECO:0007669"/>
    <property type="project" value="UniProtKB-KW"/>
</dbReference>
<dbReference type="Gene3D" id="2.60.120.10">
    <property type="entry name" value="Jelly Rolls"/>
    <property type="match status" value="1"/>
</dbReference>
<dbReference type="Gene3D" id="1.10.10.10">
    <property type="entry name" value="Winged helix-like DNA-binding domain superfamily/Winged helix DNA-binding domain"/>
    <property type="match status" value="1"/>
</dbReference>
<gene>
    <name evidence="5" type="ORF">GCM10007890_00790</name>
</gene>
<comment type="caution">
    <text evidence="5">The sequence shown here is derived from an EMBL/GenBank/DDBJ whole genome shotgun (WGS) entry which is preliminary data.</text>
</comment>
<dbReference type="AlphaFoldDB" id="A0AA37WRH3"/>
<dbReference type="InterPro" id="IPR012318">
    <property type="entry name" value="HTH_CRP"/>
</dbReference>
<dbReference type="PROSITE" id="PS51063">
    <property type="entry name" value="HTH_CRP_2"/>
    <property type="match status" value="1"/>
</dbReference>